<evidence type="ECO:0000313" key="4">
    <source>
        <dbReference type="Proteomes" id="UP000703893"/>
    </source>
</evidence>
<gene>
    <name evidence="3" type="ORF">FJZ00_13115</name>
</gene>
<comment type="caution">
    <text evidence="3">The sequence shown here is derived from an EMBL/GenBank/DDBJ whole genome shotgun (WGS) entry which is preliminary data.</text>
</comment>
<name>A0A937X4T9_9BACT</name>
<evidence type="ECO:0000259" key="1">
    <source>
        <dbReference type="Pfam" id="PF23571"/>
    </source>
</evidence>
<dbReference type="AlphaFoldDB" id="A0A937X4T9"/>
<dbReference type="PANTHER" id="PTHR31901:SF9">
    <property type="entry name" value="GH3 DOMAIN-CONTAINING PROTEIN"/>
    <property type="match status" value="1"/>
</dbReference>
<dbReference type="EMBL" id="VGJX01000853">
    <property type="protein sequence ID" value="MBM3276086.1"/>
    <property type="molecule type" value="Genomic_DNA"/>
</dbReference>
<dbReference type="Pfam" id="PF23571">
    <property type="entry name" value="GH3_M"/>
    <property type="match status" value="1"/>
</dbReference>
<sequence>KYIPYTAALRREFQEATGAWLFDLWRNRPGLRRGGAYWSVSPAAREREFTPGGLPVGFADDTEYFDPLTRWVLRQLLVVPGTVAHVGDMAAVRARTIELLSAAPDLALISVWNPTFLTLLTDEIPDFDAGRLWPNLELISCWTDAAAARFVPELAARFPGVAIQGKGLLSTEGVVSIPLCGHPGAALAVTSHFLEFEPAGTEAGATRDRPQLAHELEVGASYGVVLTTGGGLYRYRTHDEVEVVGRAAATPLVRFTGKRDLVSDQCGEKLAAMHVEDILADLLPGGAKFAMLAPEAGPPTHYVLYVEQAKDRDAGRSYPLAEDLDRRLRENPHYAYARDLGQLGLPRVVAVEEGQRRYLEGCEALGQKPGNVKPAALHRALGWSERFGVGRVV</sequence>
<evidence type="ECO:0000313" key="3">
    <source>
        <dbReference type="EMBL" id="MBM3276086.1"/>
    </source>
</evidence>
<reference evidence="3 4" key="1">
    <citation type="submission" date="2019-03" db="EMBL/GenBank/DDBJ databases">
        <title>Lake Tanganyika Metagenome-Assembled Genomes (MAGs).</title>
        <authorList>
            <person name="Tran P."/>
        </authorList>
    </citation>
    <scope>NUCLEOTIDE SEQUENCE [LARGE SCALE GENOMIC DNA]</scope>
    <source>
        <strain evidence="3">K_DeepCast_65m_m2_236</strain>
    </source>
</reference>
<dbReference type="GO" id="GO:0005737">
    <property type="term" value="C:cytoplasm"/>
    <property type="evidence" value="ECO:0007669"/>
    <property type="project" value="TreeGrafter"/>
</dbReference>
<accession>A0A937X4T9</accession>
<proteinExistence type="predicted"/>
<protein>
    <submittedName>
        <fullName evidence="3">GH3 auxin-responsive promoter family protein</fullName>
    </submittedName>
</protein>
<dbReference type="InterPro" id="IPR055377">
    <property type="entry name" value="GH3_M"/>
</dbReference>
<evidence type="ECO:0000259" key="2">
    <source>
        <dbReference type="Pfam" id="PF23572"/>
    </source>
</evidence>
<dbReference type="InterPro" id="IPR004993">
    <property type="entry name" value="GH3"/>
</dbReference>
<dbReference type="PANTHER" id="PTHR31901">
    <property type="entry name" value="GH3 DOMAIN-CONTAINING PROTEIN"/>
    <property type="match status" value="1"/>
</dbReference>
<organism evidence="3 4">
    <name type="scientific">Candidatus Tanganyikabacteria bacterium</name>
    <dbReference type="NCBI Taxonomy" id="2961651"/>
    <lineage>
        <taxon>Bacteria</taxon>
        <taxon>Bacillati</taxon>
        <taxon>Candidatus Sericytochromatia</taxon>
        <taxon>Candidatus Tanganyikabacteria</taxon>
    </lineage>
</organism>
<dbReference type="GO" id="GO:0016881">
    <property type="term" value="F:acid-amino acid ligase activity"/>
    <property type="evidence" value="ECO:0007669"/>
    <property type="project" value="TreeGrafter"/>
</dbReference>
<feature type="domain" description="GH3 middle" evidence="1">
    <location>
        <begin position="187"/>
        <end position="258"/>
    </location>
</feature>
<dbReference type="Proteomes" id="UP000703893">
    <property type="component" value="Unassembled WGS sequence"/>
</dbReference>
<feature type="non-terminal residue" evidence="3">
    <location>
        <position position="1"/>
    </location>
</feature>
<dbReference type="Pfam" id="PF23572">
    <property type="entry name" value="GH3_C"/>
    <property type="match status" value="1"/>
</dbReference>
<dbReference type="InterPro" id="IPR055378">
    <property type="entry name" value="GH3_C"/>
</dbReference>
<feature type="domain" description="GH3 C-terminal" evidence="2">
    <location>
        <begin position="288"/>
        <end position="374"/>
    </location>
</feature>